<keyword evidence="2" id="KW-0472">Membrane</keyword>
<evidence type="ECO:0000313" key="3">
    <source>
        <dbReference type="EMBL" id="TDL14996.1"/>
    </source>
</evidence>
<dbReference type="EMBL" id="ML170296">
    <property type="protein sequence ID" value="TDL14996.1"/>
    <property type="molecule type" value="Genomic_DNA"/>
</dbReference>
<feature type="transmembrane region" description="Helical" evidence="2">
    <location>
        <begin position="112"/>
        <end position="131"/>
    </location>
</feature>
<accession>A0A4Y7PIT1</accession>
<gene>
    <name evidence="3" type="ORF">BD410DRAFT_796805</name>
</gene>
<organism evidence="3 4">
    <name type="scientific">Rickenella mellea</name>
    <dbReference type="NCBI Taxonomy" id="50990"/>
    <lineage>
        <taxon>Eukaryota</taxon>
        <taxon>Fungi</taxon>
        <taxon>Dikarya</taxon>
        <taxon>Basidiomycota</taxon>
        <taxon>Agaricomycotina</taxon>
        <taxon>Agaricomycetes</taxon>
        <taxon>Hymenochaetales</taxon>
        <taxon>Rickenellaceae</taxon>
        <taxon>Rickenella</taxon>
    </lineage>
</organism>
<keyword evidence="2" id="KW-0812">Transmembrane</keyword>
<evidence type="ECO:0000313" key="4">
    <source>
        <dbReference type="Proteomes" id="UP000294933"/>
    </source>
</evidence>
<feature type="region of interest" description="Disordered" evidence="1">
    <location>
        <begin position="184"/>
        <end position="207"/>
    </location>
</feature>
<feature type="compositionally biased region" description="Basic and acidic residues" evidence="1">
    <location>
        <begin position="196"/>
        <end position="207"/>
    </location>
</feature>
<proteinExistence type="predicted"/>
<name>A0A4Y7PIT1_9AGAM</name>
<dbReference type="Pfam" id="PF16015">
    <property type="entry name" value="Promethin"/>
    <property type="match status" value="1"/>
</dbReference>
<dbReference type="OrthoDB" id="3159957at2759"/>
<evidence type="ECO:0000256" key="1">
    <source>
        <dbReference type="SAM" id="MobiDB-lite"/>
    </source>
</evidence>
<dbReference type="AlphaFoldDB" id="A0A4Y7PIT1"/>
<keyword evidence="2" id="KW-1133">Transmembrane helix</keyword>
<sequence>MGPPNERIEVQDGLSSYFDRTAVTVRSRFRQIEENYIAPSVDVAKQFFYESPVTATAIGIFSSLSFLPVTAFIGFSIFIFASFIFLALAAAITAALTIVSVVAIALLMNLTVAMLATFLLTSMAIGIYLFARLVTLLRSNDTLQAGAVQWGQETKGHISSRIPQLSISGRGNYVLVPQVDGNGAASGGDGSVESNYKVEPKDEAITS</sequence>
<protein>
    <submittedName>
        <fullName evidence="3">Uncharacterized protein</fullName>
    </submittedName>
</protein>
<evidence type="ECO:0000256" key="2">
    <source>
        <dbReference type="SAM" id="Phobius"/>
    </source>
</evidence>
<keyword evidence="4" id="KW-1185">Reference proteome</keyword>
<dbReference type="STRING" id="50990.A0A4Y7PIT1"/>
<feature type="transmembrane region" description="Helical" evidence="2">
    <location>
        <begin position="57"/>
        <end position="78"/>
    </location>
</feature>
<reference evidence="3 4" key="1">
    <citation type="submission" date="2018-06" db="EMBL/GenBank/DDBJ databases">
        <title>A transcriptomic atlas of mushroom development highlights an independent origin of complex multicellularity.</title>
        <authorList>
            <consortium name="DOE Joint Genome Institute"/>
            <person name="Krizsan K."/>
            <person name="Almasi E."/>
            <person name="Merenyi Z."/>
            <person name="Sahu N."/>
            <person name="Viragh M."/>
            <person name="Koszo T."/>
            <person name="Mondo S."/>
            <person name="Kiss B."/>
            <person name="Balint B."/>
            <person name="Kues U."/>
            <person name="Barry K."/>
            <person name="Hegedus J.C."/>
            <person name="Henrissat B."/>
            <person name="Johnson J."/>
            <person name="Lipzen A."/>
            <person name="Ohm R."/>
            <person name="Nagy I."/>
            <person name="Pangilinan J."/>
            <person name="Yan J."/>
            <person name="Xiong Y."/>
            <person name="Grigoriev I.V."/>
            <person name="Hibbett D.S."/>
            <person name="Nagy L.G."/>
        </authorList>
    </citation>
    <scope>NUCLEOTIDE SEQUENCE [LARGE SCALE GENOMIC DNA]</scope>
    <source>
        <strain evidence="3 4">SZMC22713</strain>
    </source>
</reference>
<feature type="transmembrane region" description="Helical" evidence="2">
    <location>
        <begin position="85"/>
        <end position="106"/>
    </location>
</feature>
<dbReference type="Proteomes" id="UP000294933">
    <property type="component" value="Unassembled WGS sequence"/>
</dbReference>
<dbReference type="VEuPathDB" id="FungiDB:BD410DRAFT_796805"/>